<dbReference type="EMBL" id="JH993973">
    <property type="protein sequence ID" value="ELQ75311.1"/>
    <property type="molecule type" value="Genomic_DNA"/>
</dbReference>
<evidence type="ECO:0000313" key="3">
    <source>
        <dbReference type="EMBL" id="ELQ75311.1"/>
    </source>
</evidence>
<evidence type="ECO:0000259" key="2">
    <source>
        <dbReference type="Pfam" id="PF25574"/>
    </source>
</evidence>
<dbReference type="Proteomes" id="UP000011185">
    <property type="component" value="Unassembled WGS sequence"/>
</dbReference>
<keyword evidence="4" id="KW-1185">Reference proteome</keyword>
<dbReference type="HOGENOM" id="CLU_374766_0_0_1"/>
<dbReference type="OrthoDB" id="10263328at2759"/>
<dbReference type="AlphaFoldDB" id="L7JW85"/>
<reference evidence="3 4" key="1">
    <citation type="journal article" date="2012" name="PLoS Pathog.">
        <title>The genome of the obligate intracellular parasite Trachipleistophora hominis: new insights into microsporidian genome dynamics and reductive evolution.</title>
        <authorList>
            <person name="Heinz E."/>
            <person name="Williams T.A."/>
            <person name="Nakjang S."/>
            <person name="Noel C.J."/>
            <person name="Swan D.C."/>
            <person name="Goldberg A.V."/>
            <person name="Harris S.R."/>
            <person name="Weinmaier T."/>
            <person name="Markert S."/>
            <person name="Becher D."/>
            <person name="Bernhardt J."/>
            <person name="Dagan T."/>
            <person name="Hacker C."/>
            <person name="Lucocq J.M."/>
            <person name="Schweder T."/>
            <person name="Rattei T."/>
            <person name="Hall N."/>
            <person name="Hirt R.P."/>
            <person name="Embley T.M."/>
        </authorList>
    </citation>
    <scope>NUCLEOTIDE SEQUENCE [LARGE SCALE GENOMIC DNA]</scope>
</reference>
<dbReference type="STRING" id="72359.L7JW85"/>
<feature type="domain" description="Importin subunit beta-1/Transportin-1-like TPR repeats" evidence="2">
    <location>
        <begin position="377"/>
        <end position="627"/>
    </location>
</feature>
<evidence type="ECO:0000256" key="1">
    <source>
        <dbReference type="ARBA" id="ARBA00022737"/>
    </source>
</evidence>
<dbReference type="Pfam" id="PF25574">
    <property type="entry name" value="TPR_IMB1"/>
    <property type="match status" value="1"/>
</dbReference>
<accession>L7JW85</accession>
<keyword evidence="1" id="KW-0677">Repeat</keyword>
<organism evidence="3 4">
    <name type="scientific">Trachipleistophora hominis</name>
    <name type="common">Microsporidian parasite</name>
    <dbReference type="NCBI Taxonomy" id="72359"/>
    <lineage>
        <taxon>Eukaryota</taxon>
        <taxon>Fungi</taxon>
        <taxon>Fungi incertae sedis</taxon>
        <taxon>Microsporidia</taxon>
        <taxon>Pleistophoridae</taxon>
        <taxon>Trachipleistophora</taxon>
    </lineage>
</organism>
<gene>
    <name evidence="3" type="ORF">THOM_1754</name>
</gene>
<dbReference type="InterPro" id="IPR058584">
    <property type="entry name" value="IMB1_TNPO1-like_TPR"/>
</dbReference>
<evidence type="ECO:0000313" key="4">
    <source>
        <dbReference type="Proteomes" id="UP000011185"/>
    </source>
</evidence>
<proteinExistence type="predicted"/>
<dbReference type="InterPro" id="IPR016024">
    <property type="entry name" value="ARM-type_fold"/>
</dbReference>
<dbReference type="InParanoid" id="L7JW85"/>
<sequence>MVALRFMTNNKNYQMLTEDELQTEIITCIPSFVHPDQAKRKEVEETFVKMSTNSRYLYVLSKMYASDPRNYFLTGVLLRNSLMATDPTLKKRIEEKYASSTNKEELKSNLMKMSDDISIDCIARIASLELMKNEWPDFFKVASTRSIVLAILYLRDENFDFSNHLEVIYQRLYTEPGNLLKVIFIFRNRLSTDRLNHILKMCIEMSDIPGLTTVFDNFYEFVVDRNLYFTFVNSLADKQPAHVIKFYEVLDCHQCPFEASTLFRHLESADAQIVHSATNLLCNFFDKLFVEKRKEYLPYQDRCMLEIKAYLNNNEKKDSFVLMLGCCPNAYKQCYLDVLIQKNAFWPLSRLAEQRFDDLAVCLPQIVKCCLIAIDKDVNEDACQLLQVLSQQVDGEQYENELSFCFIDILNTLVLTSERINYTEYEKRAALFNALIETVKGCADSQRAGLEKLLFYLISKVKESLKIVDSLNMNEFLILEDILTYYLSLIEELLRKQKETQYIEAVYDIYYDVLNLRRISSLVGDVYISLSALITEHSFFLGKMDELVQFIVRDIKYKRGYDIFTFKAALLLIGDISQVLSKGILKYSFLTELLLNNLSSEHVQRSVKPVLLSVLGDLVFAMGTSYAHKDLTCLMLAEILRLDRSLDILFIDDLKRSALILLDTLLITFEREIDEGLVVGFLARVSSEDERNHSLRQLLDLTYDYVSIYGVNGHLDVINEIIGKGRQGNIDKTDQLLSLIK</sequence>
<dbReference type="SUPFAM" id="SSF48371">
    <property type="entry name" value="ARM repeat"/>
    <property type="match status" value="1"/>
</dbReference>
<dbReference type="InterPro" id="IPR011989">
    <property type="entry name" value="ARM-like"/>
</dbReference>
<name>L7JW85_TRAHO</name>
<dbReference type="Gene3D" id="1.25.10.10">
    <property type="entry name" value="Leucine-rich Repeat Variant"/>
    <property type="match status" value="2"/>
</dbReference>
<dbReference type="VEuPathDB" id="MicrosporidiaDB:THOM_1754"/>
<protein>
    <submittedName>
        <fullName evidence="3">Karyopherin (Importin) beta 1</fullName>
    </submittedName>
</protein>
<dbReference type="OMA" id="RINYTEY"/>